<comment type="caution">
    <text evidence="1">The sequence shown here is derived from an EMBL/GenBank/DDBJ whole genome shotgun (WGS) entry which is preliminary data.</text>
</comment>
<name>A0A084GJL4_METID</name>
<reference evidence="1 2" key="1">
    <citation type="journal article" date="2005" name="Int. J. Syst. Evol. Microbiol.">
        <title>Bacillus cibi sp. nov., isolated from jeotgal, a traditional Korean fermented seafood.</title>
        <authorList>
            <person name="Yoon J.H."/>
            <person name="Lee C.H."/>
            <person name="Oh T.K."/>
        </authorList>
    </citation>
    <scope>NUCLEOTIDE SEQUENCE [LARGE SCALE GENOMIC DNA]</scope>
    <source>
        <strain evidence="1 2">DSM 16189</strain>
    </source>
</reference>
<dbReference type="OrthoDB" id="2183738at2"/>
<protein>
    <submittedName>
        <fullName evidence="1">Uncharacterized protein</fullName>
    </submittedName>
</protein>
<dbReference type="Proteomes" id="UP000028549">
    <property type="component" value="Unassembled WGS sequence"/>
</dbReference>
<dbReference type="AlphaFoldDB" id="A0A084GJL4"/>
<dbReference type="RefSeq" id="WP_029567085.1">
    <property type="nucleotide sequence ID" value="NZ_JNVC02000019.1"/>
</dbReference>
<sequence length="127" mass="15013">MFTIHDSKILAYQVDFENLHIEIKAVDEKGNKAKLLFEDFFAYHFEDQLPDSVLFDIIEGDINDFAEDHKELLEKSKDYGWPMDYRNAKVLTDHIKKNGYTYYIVEASYGLNGWILAKRMRTEEYSS</sequence>
<keyword evidence="2" id="KW-1185">Reference proteome</keyword>
<evidence type="ECO:0000313" key="2">
    <source>
        <dbReference type="Proteomes" id="UP000028549"/>
    </source>
</evidence>
<proteinExistence type="predicted"/>
<evidence type="ECO:0000313" key="1">
    <source>
        <dbReference type="EMBL" id="KEZ47526.1"/>
    </source>
</evidence>
<gene>
    <name evidence="1" type="ORF">GS18_0219225</name>
</gene>
<dbReference type="EMBL" id="JNVC02000019">
    <property type="protein sequence ID" value="KEZ47526.1"/>
    <property type="molecule type" value="Genomic_DNA"/>
</dbReference>
<accession>A0A084GJL4</accession>
<organism evidence="1 2">
    <name type="scientific">Metabacillus indicus</name>
    <name type="common">Bacillus indicus</name>
    <dbReference type="NCBI Taxonomy" id="246786"/>
    <lineage>
        <taxon>Bacteria</taxon>
        <taxon>Bacillati</taxon>
        <taxon>Bacillota</taxon>
        <taxon>Bacilli</taxon>
        <taxon>Bacillales</taxon>
        <taxon>Bacillaceae</taxon>
        <taxon>Metabacillus</taxon>
    </lineage>
</organism>